<organism evidence="2 3">
    <name type="scientific">Actinokineospora iranica</name>
    <dbReference type="NCBI Taxonomy" id="1271860"/>
    <lineage>
        <taxon>Bacteria</taxon>
        <taxon>Bacillati</taxon>
        <taxon>Actinomycetota</taxon>
        <taxon>Actinomycetes</taxon>
        <taxon>Pseudonocardiales</taxon>
        <taxon>Pseudonocardiaceae</taxon>
        <taxon>Actinokineospora</taxon>
    </lineage>
</organism>
<gene>
    <name evidence="2" type="ORF">SAMN05216174_104109</name>
</gene>
<dbReference type="Pfam" id="PF08242">
    <property type="entry name" value="Methyltransf_12"/>
    <property type="match status" value="1"/>
</dbReference>
<dbReference type="InterPro" id="IPR029063">
    <property type="entry name" value="SAM-dependent_MTases_sf"/>
</dbReference>
<keyword evidence="2" id="KW-0489">Methyltransferase</keyword>
<evidence type="ECO:0000313" key="3">
    <source>
        <dbReference type="Proteomes" id="UP000199501"/>
    </source>
</evidence>
<dbReference type="RefSeq" id="WP_091449788.1">
    <property type="nucleotide sequence ID" value="NZ_FMZZ01000004.1"/>
</dbReference>
<dbReference type="GO" id="GO:0032259">
    <property type="term" value="P:methylation"/>
    <property type="evidence" value="ECO:0007669"/>
    <property type="project" value="UniProtKB-KW"/>
</dbReference>
<dbReference type="SUPFAM" id="SSF53335">
    <property type="entry name" value="S-adenosyl-L-methionine-dependent methyltransferases"/>
    <property type="match status" value="1"/>
</dbReference>
<keyword evidence="2" id="KW-0808">Transferase</keyword>
<dbReference type="CDD" id="cd02440">
    <property type="entry name" value="AdoMet_MTases"/>
    <property type="match status" value="1"/>
</dbReference>
<dbReference type="STRING" id="1271860.SAMN05216174_104109"/>
<sequence length="214" mass="23439">MGIGPTIRHKLGRFEIPAAEAYRNRFINLDDLATTLASALPAKRILEIGCGDGSFGQRLCEAYPEAEYVGIDVAPDPGRLFRGDTSRATFRSIPSSELVAERPQLFDLVCIVDVVHHLPESLRVPVLNDAVALSTEDGVIAVKDWERGAGIAHAMAFAADRYVTGDKTVRFPSREELRGYLAAGLPGYDIALEARIPPRRNNVLYVMRRPGHSA</sequence>
<dbReference type="OrthoDB" id="3286690at2"/>
<dbReference type="EMBL" id="FMZZ01000004">
    <property type="protein sequence ID" value="SDC74874.1"/>
    <property type="molecule type" value="Genomic_DNA"/>
</dbReference>
<proteinExistence type="predicted"/>
<dbReference type="GO" id="GO:0008168">
    <property type="term" value="F:methyltransferase activity"/>
    <property type="evidence" value="ECO:0007669"/>
    <property type="project" value="UniProtKB-KW"/>
</dbReference>
<accession>A0A1G6P5J0</accession>
<dbReference type="Proteomes" id="UP000199501">
    <property type="component" value="Unassembled WGS sequence"/>
</dbReference>
<dbReference type="AlphaFoldDB" id="A0A1G6P5J0"/>
<keyword evidence="3" id="KW-1185">Reference proteome</keyword>
<evidence type="ECO:0000313" key="2">
    <source>
        <dbReference type="EMBL" id="SDC74874.1"/>
    </source>
</evidence>
<evidence type="ECO:0000259" key="1">
    <source>
        <dbReference type="Pfam" id="PF08242"/>
    </source>
</evidence>
<dbReference type="InterPro" id="IPR013217">
    <property type="entry name" value="Methyltransf_12"/>
</dbReference>
<dbReference type="Gene3D" id="3.40.50.150">
    <property type="entry name" value="Vaccinia Virus protein VP39"/>
    <property type="match status" value="1"/>
</dbReference>
<reference evidence="3" key="1">
    <citation type="submission" date="2016-10" db="EMBL/GenBank/DDBJ databases">
        <authorList>
            <person name="Varghese N."/>
            <person name="Submissions S."/>
        </authorList>
    </citation>
    <scope>NUCLEOTIDE SEQUENCE [LARGE SCALE GENOMIC DNA]</scope>
    <source>
        <strain evidence="3">IBRC-M 10403</strain>
    </source>
</reference>
<name>A0A1G6P5J0_9PSEU</name>
<protein>
    <submittedName>
        <fullName evidence="2">Methyltransferase domain-containing protein</fullName>
    </submittedName>
</protein>
<feature type="domain" description="Methyltransferase type 12" evidence="1">
    <location>
        <begin position="46"/>
        <end position="139"/>
    </location>
</feature>